<keyword evidence="4" id="KW-1185">Reference proteome</keyword>
<name>A0A3G6IWJ9_9CORY</name>
<reference evidence="3 4" key="1">
    <citation type="submission" date="2018-11" db="EMBL/GenBank/DDBJ databases">
        <authorList>
            <person name="Kleinhagauer T."/>
            <person name="Glaeser S.P."/>
            <person name="Spergser J."/>
            <person name="Ruckert C."/>
            <person name="Kaempfer P."/>
            <person name="Busse H.-J."/>
        </authorList>
    </citation>
    <scope>NUCLEOTIDE SEQUENCE [LARGE SCALE GENOMIC DNA]</scope>
    <source>
        <strain evidence="3 4">812CH</strain>
    </source>
</reference>
<dbReference type="Proteomes" id="UP000271426">
    <property type="component" value="Chromosome"/>
</dbReference>
<feature type="chain" id="PRO_5039450184" evidence="2">
    <location>
        <begin position="23"/>
        <end position="409"/>
    </location>
</feature>
<dbReference type="SUPFAM" id="SSF63829">
    <property type="entry name" value="Calcium-dependent phosphotriesterase"/>
    <property type="match status" value="1"/>
</dbReference>
<gene>
    <name evidence="3" type="ORF">CPPEL_10280</name>
</gene>
<accession>A0A3G6IWJ9</accession>
<dbReference type="OrthoDB" id="3250815at2"/>
<organism evidence="3 4">
    <name type="scientific">Corynebacterium pseudopelargi</name>
    <dbReference type="NCBI Taxonomy" id="2080757"/>
    <lineage>
        <taxon>Bacteria</taxon>
        <taxon>Bacillati</taxon>
        <taxon>Actinomycetota</taxon>
        <taxon>Actinomycetes</taxon>
        <taxon>Mycobacteriales</taxon>
        <taxon>Corynebacteriaceae</taxon>
        <taxon>Corynebacterium</taxon>
    </lineage>
</organism>
<dbReference type="KEGG" id="cpso:CPPEL_10280"/>
<dbReference type="RefSeq" id="WP_123961010.1">
    <property type="nucleotide sequence ID" value="NZ_CP033898.1"/>
</dbReference>
<feature type="region of interest" description="Disordered" evidence="1">
    <location>
        <begin position="25"/>
        <end position="58"/>
    </location>
</feature>
<protein>
    <submittedName>
        <fullName evidence="3">Uncharacterized protein</fullName>
    </submittedName>
</protein>
<keyword evidence="2" id="KW-0732">Signal</keyword>
<evidence type="ECO:0000313" key="3">
    <source>
        <dbReference type="EMBL" id="AZA10155.1"/>
    </source>
</evidence>
<evidence type="ECO:0000256" key="1">
    <source>
        <dbReference type="SAM" id="MobiDB-lite"/>
    </source>
</evidence>
<evidence type="ECO:0000256" key="2">
    <source>
        <dbReference type="SAM" id="SignalP"/>
    </source>
</evidence>
<proteinExistence type="predicted"/>
<dbReference type="AlphaFoldDB" id="A0A3G6IWJ9"/>
<dbReference type="EMBL" id="CP033898">
    <property type="protein sequence ID" value="AZA10155.1"/>
    <property type="molecule type" value="Genomic_DNA"/>
</dbReference>
<feature type="signal peptide" evidence="2">
    <location>
        <begin position="1"/>
        <end position="22"/>
    </location>
</feature>
<sequence precursor="true">MFSNKPLTLFMAALSSIALPLAACSPGSSEQASTPSSSEQPGTQSSSEQAQEQDAPQARVAVATEDGITIFDGNLQQLASFDLPARPTLSTLGDHRHIAAVLTKNNAVEIIDAGSWSVPHGDHSHYYTTEPSKAQQALEGAKPIHVVSNANAGTSAIFFDDDAEGRVLDAEKLEHGQLDAAQRIKAKEAHHGVVVPLANDQMLVSQKGAHLADTITLQDADGKTIGTFDCTEMHGEDVHANNAIFGCSDGVLEIQNGKPTMIPAPDASGERVGAITFNHDASAALGDWGEESLLLIRDHQAKVVPTPAAFGNRISLPEGGFAYLDTEGVLHILDDQAVEQRSIPVMSAWTKPKGHGGVAPAIAAGENGEDTLVWVSDPKSNTLYQVNLSDDSITHTDVEGAPASLAAVG</sequence>
<evidence type="ECO:0000313" key="4">
    <source>
        <dbReference type="Proteomes" id="UP000271426"/>
    </source>
</evidence>